<keyword evidence="2" id="KW-1133">Transmembrane helix</keyword>
<keyword evidence="2" id="KW-0472">Membrane</keyword>
<protein>
    <submittedName>
        <fullName evidence="3">Uncharacterized protein</fullName>
    </submittedName>
</protein>
<keyword evidence="4" id="KW-1185">Reference proteome</keyword>
<evidence type="ECO:0000313" key="3">
    <source>
        <dbReference type="EMBL" id="PKI36489.1"/>
    </source>
</evidence>
<proteinExistence type="predicted"/>
<sequence length="139" mass="15417">MNSKFASPLIILLLRVSTLLLSTFFFRNSKLACFFGSTSSTRSLLLQTLLYFLFGSVSSPSHFSVRLLRPLFSVGLTEASRVERMSSGLRSQVDPRALGSFDVIHLAMGRTLYPNRKQTDLSDPVHPYPDPTVVSSATE</sequence>
<reference evidence="3 4" key="1">
    <citation type="submission" date="2017-11" db="EMBL/GenBank/DDBJ databases">
        <title>De-novo sequencing of pomegranate (Punica granatum L.) genome.</title>
        <authorList>
            <person name="Akparov Z."/>
            <person name="Amiraslanov A."/>
            <person name="Hajiyeva S."/>
            <person name="Abbasov M."/>
            <person name="Kaur K."/>
            <person name="Hamwieh A."/>
            <person name="Solovyev V."/>
            <person name="Salamov A."/>
            <person name="Braich B."/>
            <person name="Kosarev P."/>
            <person name="Mahmoud A."/>
            <person name="Hajiyev E."/>
            <person name="Babayeva S."/>
            <person name="Izzatullayeva V."/>
            <person name="Mammadov A."/>
            <person name="Mammadov A."/>
            <person name="Sharifova S."/>
            <person name="Ojaghi J."/>
            <person name="Eynullazada K."/>
            <person name="Bayramov B."/>
            <person name="Abdulazimova A."/>
            <person name="Shahmuradov I."/>
        </authorList>
    </citation>
    <scope>NUCLEOTIDE SEQUENCE [LARGE SCALE GENOMIC DNA]</scope>
    <source>
        <strain evidence="4">cv. AG2017</strain>
        <tissue evidence="3">Leaf</tissue>
    </source>
</reference>
<accession>A0A2I0HXR6</accession>
<keyword evidence="2" id="KW-0812">Transmembrane</keyword>
<dbReference type="EMBL" id="PGOL01004837">
    <property type="protein sequence ID" value="PKI36489.1"/>
    <property type="molecule type" value="Genomic_DNA"/>
</dbReference>
<organism evidence="3 4">
    <name type="scientific">Punica granatum</name>
    <name type="common">Pomegranate</name>
    <dbReference type="NCBI Taxonomy" id="22663"/>
    <lineage>
        <taxon>Eukaryota</taxon>
        <taxon>Viridiplantae</taxon>
        <taxon>Streptophyta</taxon>
        <taxon>Embryophyta</taxon>
        <taxon>Tracheophyta</taxon>
        <taxon>Spermatophyta</taxon>
        <taxon>Magnoliopsida</taxon>
        <taxon>eudicotyledons</taxon>
        <taxon>Gunneridae</taxon>
        <taxon>Pentapetalae</taxon>
        <taxon>rosids</taxon>
        <taxon>malvids</taxon>
        <taxon>Myrtales</taxon>
        <taxon>Lythraceae</taxon>
        <taxon>Punica</taxon>
    </lineage>
</organism>
<dbReference type="AlphaFoldDB" id="A0A2I0HXR6"/>
<evidence type="ECO:0000256" key="1">
    <source>
        <dbReference type="SAM" id="MobiDB-lite"/>
    </source>
</evidence>
<gene>
    <name evidence="3" type="ORF">CRG98_043127</name>
</gene>
<dbReference type="Proteomes" id="UP000233551">
    <property type="component" value="Unassembled WGS sequence"/>
</dbReference>
<feature type="region of interest" description="Disordered" evidence="1">
    <location>
        <begin position="117"/>
        <end position="139"/>
    </location>
</feature>
<name>A0A2I0HXR6_PUNGR</name>
<evidence type="ECO:0000256" key="2">
    <source>
        <dbReference type="SAM" id="Phobius"/>
    </source>
</evidence>
<evidence type="ECO:0000313" key="4">
    <source>
        <dbReference type="Proteomes" id="UP000233551"/>
    </source>
</evidence>
<comment type="caution">
    <text evidence="3">The sequence shown here is derived from an EMBL/GenBank/DDBJ whole genome shotgun (WGS) entry which is preliminary data.</text>
</comment>
<feature type="transmembrane region" description="Helical" evidence="2">
    <location>
        <begin position="6"/>
        <end position="26"/>
    </location>
</feature>